<evidence type="ECO:0000313" key="6">
    <source>
        <dbReference type="EMBL" id="ACY48193.1"/>
    </source>
</evidence>
<evidence type="ECO:0000256" key="3">
    <source>
        <dbReference type="PROSITE-ProRule" id="PRU10007"/>
    </source>
</evidence>
<accession>D0MI85</accession>
<dbReference type="AlphaFoldDB" id="D0MI85"/>
<dbReference type="CDD" id="cd07131">
    <property type="entry name" value="ALDH_AldH-CAJ73105"/>
    <property type="match status" value="1"/>
</dbReference>
<protein>
    <submittedName>
        <fullName evidence="6">Aldehyde Dehydrogenase</fullName>
    </submittedName>
</protein>
<dbReference type="SUPFAM" id="SSF53720">
    <property type="entry name" value="ALDH-like"/>
    <property type="match status" value="1"/>
</dbReference>
<dbReference type="InterPro" id="IPR016161">
    <property type="entry name" value="Ald_DH/histidinol_DH"/>
</dbReference>
<comment type="similarity">
    <text evidence="1 4">Belongs to the aldehyde dehydrogenase family.</text>
</comment>
<dbReference type="PROSITE" id="PS00070">
    <property type="entry name" value="ALDEHYDE_DEHYDR_CYS"/>
    <property type="match status" value="1"/>
</dbReference>
<dbReference type="eggNOG" id="COG1012">
    <property type="taxonomic scope" value="Bacteria"/>
</dbReference>
<dbReference type="EMBL" id="CP001807">
    <property type="protein sequence ID" value="ACY48193.1"/>
    <property type="molecule type" value="Genomic_DNA"/>
</dbReference>
<dbReference type="GO" id="GO:0016620">
    <property type="term" value="F:oxidoreductase activity, acting on the aldehyde or oxo group of donors, NAD or NADP as acceptor"/>
    <property type="evidence" value="ECO:0007669"/>
    <property type="project" value="InterPro"/>
</dbReference>
<dbReference type="InterPro" id="IPR016163">
    <property type="entry name" value="Ald_DH_C"/>
</dbReference>
<dbReference type="InterPro" id="IPR016160">
    <property type="entry name" value="Ald_DH_CS_CYS"/>
</dbReference>
<dbReference type="InterPro" id="IPR015590">
    <property type="entry name" value="Aldehyde_DH_dom"/>
</dbReference>
<evidence type="ECO:0000256" key="4">
    <source>
        <dbReference type="RuleBase" id="RU003345"/>
    </source>
</evidence>
<dbReference type="FunFam" id="3.40.309.10:FF:000009">
    <property type="entry name" value="Aldehyde dehydrogenase A"/>
    <property type="match status" value="1"/>
</dbReference>
<dbReference type="PROSITE" id="PS00687">
    <property type="entry name" value="ALDEHYDE_DEHYDR_GLU"/>
    <property type="match status" value="1"/>
</dbReference>
<organism evidence="6 7">
    <name type="scientific">Rhodothermus marinus (strain ATCC 43812 / DSM 4252 / R-10)</name>
    <name type="common">Rhodothermus obamensis</name>
    <dbReference type="NCBI Taxonomy" id="518766"/>
    <lineage>
        <taxon>Bacteria</taxon>
        <taxon>Pseudomonadati</taxon>
        <taxon>Rhodothermota</taxon>
        <taxon>Rhodothermia</taxon>
        <taxon>Rhodothermales</taxon>
        <taxon>Rhodothermaceae</taxon>
        <taxon>Rhodothermus</taxon>
    </lineage>
</organism>
<feature type="domain" description="Aldehyde dehydrogenase" evidence="5">
    <location>
        <begin position="33"/>
        <end position="498"/>
    </location>
</feature>
<evidence type="ECO:0000256" key="2">
    <source>
        <dbReference type="ARBA" id="ARBA00023002"/>
    </source>
</evidence>
<evidence type="ECO:0000313" key="7">
    <source>
        <dbReference type="Proteomes" id="UP000002221"/>
    </source>
</evidence>
<evidence type="ECO:0000256" key="1">
    <source>
        <dbReference type="ARBA" id="ARBA00009986"/>
    </source>
</evidence>
<name>D0MI85_RHOM4</name>
<dbReference type="FunFam" id="3.40.605.10:FF:000007">
    <property type="entry name" value="NAD/NADP-dependent betaine aldehyde dehydrogenase"/>
    <property type="match status" value="1"/>
</dbReference>
<sequence length="516" mass="56444">MSYLKQEPFGNASKQTTGFLMATIFHNYINGEWVASATGRTFEDRNPARWSDLIGLFPQSSAEDVDRAVAAARAAFPAWRRMPAPQRGEILRRAGDLLRARKDEIARAMTREMGKPFFETRGDVQEAIDTAYYAASETRRLFGHTVPSELPDKFNMTIRQPLGVVGVITAWNFPVAVPSWKIFPALACGNTVVFKPSEDAPHSGMLFVQTLIDAGVPPGVINLVHGDAEAGAALVEHPDVNAISFTGSSEVGSRIGGICGRLHKRCSLEMGGKNPLIVMEDADLDLVVNGVLWGAFGTTGQRCTATSRLILHEAVHDEVVERLCEEARRLRLGDGNEEGTDMGPLINQAALEKVQRYVEIGLKEGARLVLGGKRATGPGLDDGFFFEPTIFVDVRPEMRIAQEEIFGPVLSVLKVGSLEEAIEVANNVRYGLSSSIYTREIGRAFRAIQELEAGIVYVNAPTIGAEAHMPFGGVKQTGNGHREGGWEVFDFYTETKTVYIDYSGRLQRAQIDTAQD</sequence>
<dbReference type="STRING" id="518766.Rmar_1303"/>
<dbReference type="Proteomes" id="UP000002221">
    <property type="component" value="Chromosome"/>
</dbReference>
<dbReference type="PANTHER" id="PTHR11699">
    <property type="entry name" value="ALDEHYDE DEHYDROGENASE-RELATED"/>
    <property type="match status" value="1"/>
</dbReference>
<feature type="active site" evidence="3">
    <location>
        <position position="269"/>
    </location>
</feature>
<dbReference type="HOGENOM" id="CLU_005391_1_0_10"/>
<dbReference type="Gene3D" id="3.40.309.10">
    <property type="entry name" value="Aldehyde Dehydrogenase, Chain A, domain 2"/>
    <property type="match status" value="1"/>
</dbReference>
<reference evidence="6 7" key="1">
    <citation type="journal article" date="2009" name="Stand. Genomic Sci.">
        <title>Complete genome sequence of Rhodothermus marinus type strain (R-10).</title>
        <authorList>
            <person name="Nolan M."/>
            <person name="Tindall B.J."/>
            <person name="Pomrenke H."/>
            <person name="Lapidus A."/>
            <person name="Copeland A."/>
            <person name="Glavina Del Rio T."/>
            <person name="Lucas S."/>
            <person name="Chen F."/>
            <person name="Tice H."/>
            <person name="Cheng J.F."/>
            <person name="Saunders E."/>
            <person name="Han C."/>
            <person name="Bruce D."/>
            <person name="Goodwin L."/>
            <person name="Chain P."/>
            <person name="Pitluck S."/>
            <person name="Ovchinikova G."/>
            <person name="Pati A."/>
            <person name="Ivanova N."/>
            <person name="Mavromatis K."/>
            <person name="Chen A."/>
            <person name="Palaniappan K."/>
            <person name="Land M."/>
            <person name="Hauser L."/>
            <person name="Chang Y.J."/>
            <person name="Jeffries C.D."/>
            <person name="Brettin T."/>
            <person name="Goker M."/>
            <person name="Bristow J."/>
            <person name="Eisen J.A."/>
            <person name="Markowitz V."/>
            <person name="Hugenholtz P."/>
            <person name="Kyrpides N.C."/>
            <person name="Klenk H.P."/>
            <person name="Detter J.C."/>
        </authorList>
    </citation>
    <scope>NUCLEOTIDE SEQUENCE [LARGE SCALE GENOMIC DNA]</scope>
    <source>
        <strain evidence="7">ATCC 43812 / DSM 4252 / R-10</strain>
    </source>
</reference>
<gene>
    <name evidence="6" type="ordered locus">Rmar_1303</name>
</gene>
<keyword evidence="7" id="KW-1185">Reference proteome</keyword>
<dbReference type="InterPro" id="IPR016162">
    <property type="entry name" value="Ald_DH_N"/>
</dbReference>
<dbReference type="InterPro" id="IPR029510">
    <property type="entry name" value="Ald_DH_CS_GLU"/>
</dbReference>
<dbReference type="Gene3D" id="3.40.605.10">
    <property type="entry name" value="Aldehyde Dehydrogenase, Chain A, domain 1"/>
    <property type="match status" value="1"/>
</dbReference>
<keyword evidence="2 4" id="KW-0560">Oxidoreductase</keyword>
<dbReference type="Pfam" id="PF00171">
    <property type="entry name" value="Aldedh"/>
    <property type="match status" value="1"/>
</dbReference>
<evidence type="ECO:0000259" key="5">
    <source>
        <dbReference type="Pfam" id="PF00171"/>
    </source>
</evidence>
<dbReference type="KEGG" id="rmr:Rmar_1303"/>
<proteinExistence type="inferred from homology"/>